<dbReference type="Proteomes" id="UP000281431">
    <property type="component" value="Unassembled WGS sequence"/>
</dbReference>
<dbReference type="AlphaFoldDB" id="A0A3N6MYE8"/>
<feature type="domain" description="Nucleotidyl transferase" evidence="3">
    <location>
        <begin position="6"/>
        <end position="234"/>
    </location>
</feature>
<dbReference type="GO" id="GO:0016779">
    <property type="term" value="F:nucleotidyltransferase activity"/>
    <property type="evidence" value="ECO:0007669"/>
    <property type="project" value="UniProtKB-KW"/>
</dbReference>
<keyword evidence="1 5" id="KW-0808">Transferase</keyword>
<dbReference type="Gene3D" id="3.90.550.10">
    <property type="entry name" value="Spore Coat Polysaccharide Biosynthesis Protein SpsA, Chain A"/>
    <property type="match status" value="1"/>
</dbReference>
<dbReference type="OrthoDB" id="15372at2157"/>
<accession>A0A3N6MYE8</accession>
<evidence type="ECO:0000313" key="5">
    <source>
        <dbReference type="EMBL" id="RQH03111.1"/>
    </source>
</evidence>
<dbReference type="InterPro" id="IPR018357">
    <property type="entry name" value="Hexapep_transf_CS"/>
</dbReference>
<dbReference type="Pfam" id="PF00483">
    <property type="entry name" value="NTP_transferase"/>
    <property type="match status" value="1"/>
</dbReference>
<sequence>MTDPTAVVLAAGEGKRLRPLTRHRPKPMLSAGTCPIVEHALDAVIDAGITSIVVVVGYKRTDVQSHLGPTYRDVPLTYAVQEKQLGTGHAVLAAQSHVDGPFLVVNGDQVIDHRIVRDVLEAHASSDAVATLGLLRRADVSDYGGVLVDDGTVTEIVEGPRDDRDYRLNAGVYAFETDVFDAIRRARPRAGEQLIVDAIELLIDERDGVRGVESDGFWADATYPWDLLDVAETIVENGGRTDRPGDEPSISVHDSAVVRPPIVAATDCEVGPNAVVGPNVTLGTNATIGSNAVVERCVVDTDVRVGANATLIDCVIGRGVRIGAGTVVPGGPGDVRVDDRIHEDRRLGALFGDRVEDRGGVRYVPGAIVDADAVVRAGSVVSGRNTYVRTVGR</sequence>
<keyword evidence="2" id="KW-0548">Nucleotidyltransferase</keyword>
<evidence type="ECO:0000256" key="2">
    <source>
        <dbReference type="ARBA" id="ARBA00022695"/>
    </source>
</evidence>
<gene>
    <name evidence="5" type="ORF">EA472_00485</name>
</gene>
<evidence type="ECO:0000259" key="4">
    <source>
        <dbReference type="Pfam" id="PF25087"/>
    </source>
</evidence>
<dbReference type="InterPro" id="IPR056729">
    <property type="entry name" value="GMPPB_C"/>
</dbReference>
<dbReference type="Pfam" id="PF25087">
    <property type="entry name" value="GMPPB_C"/>
    <property type="match status" value="1"/>
</dbReference>
<protein>
    <submittedName>
        <fullName evidence="5">Nucleotidyl transferase</fullName>
    </submittedName>
</protein>
<dbReference type="PANTHER" id="PTHR43584:SF8">
    <property type="entry name" value="N-ACETYLMURAMATE ALPHA-1-PHOSPHATE URIDYLYLTRANSFERASE"/>
    <property type="match status" value="1"/>
</dbReference>
<comment type="caution">
    <text evidence="5">The sequence shown here is derived from an EMBL/GenBank/DDBJ whole genome shotgun (WGS) entry which is preliminary data.</text>
</comment>
<keyword evidence="6" id="KW-1185">Reference proteome</keyword>
<dbReference type="InterPro" id="IPR050065">
    <property type="entry name" value="GlmU-like"/>
</dbReference>
<dbReference type="Gene3D" id="2.160.10.10">
    <property type="entry name" value="Hexapeptide repeat proteins"/>
    <property type="match status" value="1"/>
</dbReference>
<evidence type="ECO:0000259" key="3">
    <source>
        <dbReference type="Pfam" id="PF00483"/>
    </source>
</evidence>
<dbReference type="CDD" id="cd04181">
    <property type="entry name" value="NTP_transferase"/>
    <property type="match status" value="1"/>
</dbReference>
<proteinExistence type="predicted"/>
<organism evidence="5 6">
    <name type="scientific">Natrarchaeobius chitinivorans</name>
    <dbReference type="NCBI Taxonomy" id="1679083"/>
    <lineage>
        <taxon>Archaea</taxon>
        <taxon>Methanobacteriati</taxon>
        <taxon>Methanobacteriota</taxon>
        <taxon>Stenosarchaea group</taxon>
        <taxon>Halobacteria</taxon>
        <taxon>Halobacteriales</taxon>
        <taxon>Natrialbaceae</taxon>
        <taxon>Natrarchaeobius</taxon>
    </lineage>
</organism>
<evidence type="ECO:0000313" key="6">
    <source>
        <dbReference type="Proteomes" id="UP000281431"/>
    </source>
</evidence>
<dbReference type="InterPro" id="IPR005835">
    <property type="entry name" value="NTP_transferase_dom"/>
</dbReference>
<dbReference type="PANTHER" id="PTHR43584">
    <property type="entry name" value="NUCLEOTIDYL TRANSFERASE"/>
    <property type="match status" value="1"/>
</dbReference>
<evidence type="ECO:0000256" key="1">
    <source>
        <dbReference type="ARBA" id="ARBA00022679"/>
    </source>
</evidence>
<name>A0A3N6MYE8_NATCH</name>
<reference evidence="5 6" key="1">
    <citation type="submission" date="2018-10" db="EMBL/GenBank/DDBJ databases">
        <title>Natrarchaeobius chitinivorans gen. nov., sp. nov., and Natrarchaeobius haloalkaliphilus sp. nov., alkaliphilic, chitin-utilizing haloarchaea from hypersaline alkaline lakes.</title>
        <authorList>
            <person name="Sorokin D.Y."/>
            <person name="Elcheninov A.G."/>
            <person name="Kostrikina N.A."/>
            <person name="Bale N.J."/>
            <person name="Sinninghe Damste J.S."/>
            <person name="Khijniak T.V."/>
            <person name="Kublanov I.V."/>
            <person name="Toshchakov S.V."/>
        </authorList>
    </citation>
    <scope>NUCLEOTIDE SEQUENCE [LARGE SCALE GENOMIC DNA]</scope>
    <source>
        <strain evidence="5 6">AArcht7</strain>
    </source>
</reference>
<dbReference type="PROSITE" id="PS00101">
    <property type="entry name" value="HEXAPEP_TRANSFERASES"/>
    <property type="match status" value="1"/>
</dbReference>
<feature type="domain" description="Mannose-1-phosphate guanyltransferase C-terminal" evidence="4">
    <location>
        <begin position="260"/>
        <end position="330"/>
    </location>
</feature>
<dbReference type="EMBL" id="REFZ01000001">
    <property type="protein sequence ID" value="RQH03111.1"/>
    <property type="molecule type" value="Genomic_DNA"/>
</dbReference>
<dbReference type="SUPFAM" id="SSF53448">
    <property type="entry name" value="Nucleotide-diphospho-sugar transferases"/>
    <property type="match status" value="1"/>
</dbReference>
<dbReference type="InterPro" id="IPR029044">
    <property type="entry name" value="Nucleotide-diphossugar_trans"/>
</dbReference>